<reference evidence="9" key="1">
    <citation type="submission" date="2021-04" db="EMBL/GenBank/DDBJ databases">
        <title>Draft genome sequence of Xylanibacillus composti strain K13.</title>
        <authorList>
            <person name="Uke A."/>
            <person name="Chhe C."/>
            <person name="Baramee S."/>
            <person name="Kosugi A."/>
        </authorList>
    </citation>
    <scope>NUCLEOTIDE SEQUENCE</scope>
    <source>
        <strain evidence="9">K13</strain>
    </source>
</reference>
<name>A0A8J4H1K8_9BACL</name>
<evidence type="ECO:0000313" key="9">
    <source>
        <dbReference type="EMBL" id="GIQ67900.1"/>
    </source>
</evidence>
<feature type="transmembrane region" description="Helical" evidence="7">
    <location>
        <begin position="12"/>
        <end position="32"/>
    </location>
</feature>
<dbReference type="CDD" id="cd06261">
    <property type="entry name" value="TM_PBP2"/>
    <property type="match status" value="1"/>
</dbReference>
<dbReference type="Pfam" id="PF00528">
    <property type="entry name" value="BPD_transp_1"/>
    <property type="match status" value="1"/>
</dbReference>
<dbReference type="GO" id="GO:0055085">
    <property type="term" value="P:transmembrane transport"/>
    <property type="evidence" value="ECO:0007669"/>
    <property type="project" value="InterPro"/>
</dbReference>
<dbReference type="InterPro" id="IPR000515">
    <property type="entry name" value="MetI-like"/>
</dbReference>
<evidence type="ECO:0000313" key="10">
    <source>
        <dbReference type="Proteomes" id="UP000677918"/>
    </source>
</evidence>
<keyword evidence="3" id="KW-1003">Cell membrane</keyword>
<proteinExistence type="inferred from homology"/>
<comment type="subcellular location">
    <subcellularLocation>
        <location evidence="1 7">Cell membrane</location>
        <topology evidence="1 7">Multi-pass membrane protein</topology>
    </subcellularLocation>
</comment>
<feature type="transmembrane region" description="Helical" evidence="7">
    <location>
        <begin position="133"/>
        <end position="154"/>
    </location>
</feature>
<dbReference type="EMBL" id="BOVK01000010">
    <property type="protein sequence ID" value="GIQ67900.1"/>
    <property type="molecule type" value="Genomic_DNA"/>
</dbReference>
<dbReference type="InterPro" id="IPR025966">
    <property type="entry name" value="OppC_N"/>
</dbReference>
<keyword evidence="6 7" id="KW-0472">Membrane</keyword>
<feature type="transmembrane region" description="Helical" evidence="7">
    <location>
        <begin position="73"/>
        <end position="99"/>
    </location>
</feature>
<dbReference type="SUPFAM" id="SSF161098">
    <property type="entry name" value="MetI-like"/>
    <property type="match status" value="1"/>
</dbReference>
<evidence type="ECO:0000259" key="8">
    <source>
        <dbReference type="PROSITE" id="PS50928"/>
    </source>
</evidence>
<evidence type="ECO:0000256" key="2">
    <source>
        <dbReference type="ARBA" id="ARBA00022448"/>
    </source>
</evidence>
<evidence type="ECO:0000256" key="4">
    <source>
        <dbReference type="ARBA" id="ARBA00022692"/>
    </source>
</evidence>
<protein>
    <submittedName>
        <fullName evidence="9">ABC transporter permease</fullName>
    </submittedName>
</protein>
<evidence type="ECO:0000256" key="1">
    <source>
        <dbReference type="ARBA" id="ARBA00004651"/>
    </source>
</evidence>
<keyword evidence="4 7" id="KW-0812">Transmembrane</keyword>
<dbReference type="PANTHER" id="PTHR43386:SF1">
    <property type="entry name" value="D,D-DIPEPTIDE TRANSPORT SYSTEM PERMEASE PROTEIN DDPC-RELATED"/>
    <property type="match status" value="1"/>
</dbReference>
<keyword evidence="5 7" id="KW-1133">Transmembrane helix</keyword>
<dbReference type="Gene3D" id="1.10.3720.10">
    <property type="entry name" value="MetI-like"/>
    <property type="match status" value="1"/>
</dbReference>
<dbReference type="InterPro" id="IPR050366">
    <property type="entry name" value="BP-dependent_transpt_permease"/>
</dbReference>
<evidence type="ECO:0000256" key="6">
    <source>
        <dbReference type="ARBA" id="ARBA00023136"/>
    </source>
</evidence>
<dbReference type="AlphaFoldDB" id="A0A8J4H1K8"/>
<dbReference type="InterPro" id="IPR035906">
    <property type="entry name" value="MetI-like_sf"/>
</dbReference>
<dbReference type="Proteomes" id="UP000677918">
    <property type="component" value="Unassembled WGS sequence"/>
</dbReference>
<organism evidence="9 10">
    <name type="scientific">Xylanibacillus composti</name>
    <dbReference type="NCBI Taxonomy" id="1572762"/>
    <lineage>
        <taxon>Bacteria</taxon>
        <taxon>Bacillati</taxon>
        <taxon>Bacillota</taxon>
        <taxon>Bacilli</taxon>
        <taxon>Bacillales</taxon>
        <taxon>Paenibacillaceae</taxon>
        <taxon>Xylanibacillus</taxon>
    </lineage>
</organism>
<dbReference type="PANTHER" id="PTHR43386">
    <property type="entry name" value="OLIGOPEPTIDE TRANSPORT SYSTEM PERMEASE PROTEIN APPC"/>
    <property type="match status" value="1"/>
</dbReference>
<feature type="transmembrane region" description="Helical" evidence="7">
    <location>
        <begin position="235"/>
        <end position="259"/>
    </location>
</feature>
<feature type="domain" description="ABC transmembrane type-1" evidence="8">
    <location>
        <begin position="71"/>
        <end position="260"/>
    </location>
</feature>
<feature type="transmembrane region" description="Helical" evidence="7">
    <location>
        <begin position="192"/>
        <end position="215"/>
    </location>
</feature>
<dbReference type="Pfam" id="PF12911">
    <property type="entry name" value="OppC_N"/>
    <property type="match status" value="1"/>
</dbReference>
<dbReference type="PROSITE" id="PS50928">
    <property type="entry name" value="ABC_TM1"/>
    <property type="match status" value="1"/>
</dbReference>
<keyword evidence="10" id="KW-1185">Reference proteome</keyword>
<dbReference type="RefSeq" id="WP_213410534.1">
    <property type="nucleotide sequence ID" value="NZ_BOVK01000010.1"/>
</dbReference>
<dbReference type="GO" id="GO:0005886">
    <property type="term" value="C:plasma membrane"/>
    <property type="evidence" value="ECO:0007669"/>
    <property type="project" value="UniProtKB-SubCell"/>
</dbReference>
<evidence type="ECO:0000256" key="7">
    <source>
        <dbReference type="RuleBase" id="RU363032"/>
    </source>
</evidence>
<accession>A0A8J4H1K8</accession>
<evidence type="ECO:0000256" key="3">
    <source>
        <dbReference type="ARBA" id="ARBA00022475"/>
    </source>
</evidence>
<feature type="transmembrane region" description="Helical" evidence="7">
    <location>
        <begin position="106"/>
        <end position="127"/>
    </location>
</feature>
<comment type="caution">
    <text evidence="9">The sequence shown here is derived from an EMBL/GenBank/DDBJ whole genome shotgun (WGS) entry which is preliminary data.</text>
</comment>
<evidence type="ECO:0000256" key="5">
    <source>
        <dbReference type="ARBA" id="ARBA00022989"/>
    </source>
</evidence>
<sequence length="274" mass="29533">MIIKIVNNKQALTGLVMIALVSLVAATAPLIVPNDPHKIDIVNRFLSANAQYPLGTDQLGRCVLSRLLLGASYSLGIAVPTLMALGGIGLILGTSAAYLGGRLERALLIICDLFMAFPSLVIVLSLVGALGQGISSIVVAVMFSLWAWYAKVVWSYACLEKSKDYILACIIAGCNHRRIIFRHIIPNLFPQFLVYLSTGMASMIIMISGFSFLGLGFESGTPEWGAMLNEARASFYSHPTFVLYPGLCILLTAAGFNLFGEALRDIISPEEVSE</sequence>
<comment type="similarity">
    <text evidence="7">Belongs to the binding-protein-dependent transport system permease family.</text>
</comment>
<gene>
    <name evidence="9" type="ORF">XYCOK13_07240</name>
</gene>
<keyword evidence="2 7" id="KW-0813">Transport</keyword>